<gene>
    <name evidence="1" type="ORF">M407DRAFT_149563</name>
</gene>
<dbReference type="EMBL" id="KN823232">
    <property type="protein sequence ID" value="KIO19256.1"/>
    <property type="molecule type" value="Genomic_DNA"/>
</dbReference>
<dbReference type="OrthoDB" id="10263824at2759"/>
<reference evidence="2" key="2">
    <citation type="submission" date="2015-01" db="EMBL/GenBank/DDBJ databases">
        <title>Evolutionary Origins and Diversification of the Mycorrhizal Mutualists.</title>
        <authorList>
            <consortium name="DOE Joint Genome Institute"/>
            <consortium name="Mycorrhizal Genomics Consortium"/>
            <person name="Kohler A."/>
            <person name="Kuo A."/>
            <person name="Nagy L.G."/>
            <person name="Floudas D."/>
            <person name="Copeland A."/>
            <person name="Barry K.W."/>
            <person name="Cichocki N."/>
            <person name="Veneault-Fourrey C."/>
            <person name="LaButti K."/>
            <person name="Lindquist E.A."/>
            <person name="Lipzen A."/>
            <person name="Lundell T."/>
            <person name="Morin E."/>
            <person name="Murat C."/>
            <person name="Riley R."/>
            <person name="Ohm R."/>
            <person name="Sun H."/>
            <person name="Tunlid A."/>
            <person name="Henrissat B."/>
            <person name="Grigoriev I.V."/>
            <person name="Hibbett D.S."/>
            <person name="Martin F."/>
        </authorList>
    </citation>
    <scope>NUCLEOTIDE SEQUENCE [LARGE SCALE GENOMIC DNA]</scope>
    <source>
        <strain evidence="2">MUT 4182</strain>
    </source>
</reference>
<dbReference type="Proteomes" id="UP000054248">
    <property type="component" value="Unassembled WGS sequence"/>
</dbReference>
<dbReference type="AlphaFoldDB" id="A0A0C3Q670"/>
<evidence type="ECO:0000313" key="1">
    <source>
        <dbReference type="EMBL" id="KIO19256.1"/>
    </source>
</evidence>
<organism evidence="1 2">
    <name type="scientific">Tulasnella calospora MUT 4182</name>
    <dbReference type="NCBI Taxonomy" id="1051891"/>
    <lineage>
        <taxon>Eukaryota</taxon>
        <taxon>Fungi</taxon>
        <taxon>Dikarya</taxon>
        <taxon>Basidiomycota</taxon>
        <taxon>Agaricomycotina</taxon>
        <taxon>Agaricomycetes</taxon>
        <taxon>Cantharellales</taxon>
        <taxon>Tulasnellaceae</taxon>
        <taxon>Tulasnella</taxon>
    </lineage>
</organism>
<name>A0A0C3Q670_9AGAM</name>
<evidence type="ECO:0000313" key="2">
    <source>
        <dbReference type="Proteomes" id="UP000054248"/>
    </source>
</evidence>
<accession>A0A0C3Q670</accession>
<reference evidence="1 2" key="1">
    <citation type="submission" date="2014-04" db="EMBL/GenBank/DDBJ databases">
        <authorList>
            <consortium name="DOE Joint Genome Institute"/>
            <person name="Kuo A."/>
            <person name="Girlanda M."/>
            <person name="Perotto S."/>
            <person name="Kohler A."/>
            <person name="Nagy L.G."/>
            <person name="Floudas D."/>
            <person name="Copeland A."/>
            <person name="Barry K.W."/>
            <person name="Cichocki N."/>
            <person name="Veneault-Fourrey C."/>
            <person name="LaButti K."/>
            <person name="Lindquist E.A."/>
            <person name="Lipzen A."/>
            <person name="Lundell T."/>
            <person name="Morin E."/>
            <person name="Murat C."/>
            <person name="Sun H."/>
            <person name="Tunlid A."/>
            <person name="Henrissat B."/>
            <person name="Grigoriev I.V."/>
            <person name="Hibbett D.S."/>
            <person name="Martin F."/>
            <person name="Nordberg H.P."/>
            <person name="Cantor M.N."/>
            <person name="Hua S.X."/>
        </authorList>
    </citation>
    <scope>NUCLEOTIDE SEQUENCE [LARGE SCALE GENOMIC DNA]</scope>
    <source>
        <strain evidence="1 2">MUT 4182</strain>
    </source>
</reference>
<dbReference type="HOGENOM" id="CLU_2135362_0_0_1"/>
<proteinExistence type="predicted"/>
<sequence length="113" mass="11862">MSTETVTPIWSDKQLGLEDGTAPEMLQAGEKMKLGGEAVQAAEERLGEFFNGRIQTRVPKDVAVEAKPEPKEVAKIVAFKMGAGFDKAKKAAGLESFVASSTATTTTATATSA</sequence>
<protein>
    <submittedName>
        <fullName evidence="1">Uncharacterized protein</fullName>
    </submittedName>
</protein>
<keyword evidence="2" id="KW-1185">Reference proteome</keyword>